<dbReference type="GO" id="GO:0008610">
    <property type="term" value="P:lipid biosynthetic process"/>
    <property type="evidence" value="ECO:0007669"/>
    <property type="project" value="UniProtKB-ARBA"/>
</dbReference>
<dbReference type="InterPro" id="IPR050297">
    <property type="entry name" value="LipidA_mod_glycosyltrf_83"/>
</dbReference>
<accession>A0A1M5PNP9</accession>
<dbReference type="PANTHER" id="PTHR33908">
    <property type="entry name" value="MANNOSYLTRANSFERASE YKCB-RELATED"/>
    <property type="match status" value="1"/>
</dbReference>
<evidence type="ECO:0000256" key="1">
    <source>
        <dbReference type="ARBA" id="ARBA00004651"/>
    </source>
</evidence>
<feature type="transmembrane region" description="Helical" evidence="9">
    <location>
        <begin position="412"/>
        <end position="431"/>
    </location>
</feature>
<feature type="transmembrane region" description="Helical" evidence="9">
    <location>
        <begin position="451"/>
        <end position="475"/>
    </location>
</feature>
<keyword evidence="5 9" id="KW-0812">Transmembrane</keyword>
<dbReference type="InterPro" id="IPR057168">
    <property type="entry name" value="DUF7846"/>
</dbReference>
<keyword evidence="7 9" id="KW-0472">Membrane</keyword>
<feature type="compositionally biased region" description="Low complexity" evidence="8">
    <location>
        <begin position="13"/>
        <end position="46"/>
    </location>
</feature>
<evidence type="ECO:0000256" key="8">
    <source>
        <dbReference type="SAM" id="MobiDB-lite"/>
    </source>
</evidence>
<name>A0A1M5PNP9_9EURY</name>
<dbReference type="AlphaFoldDB" id="A0A1M5PNP9"/>
<keyword evidence="12" id="KW-1185">Reference proteome</keyword>
<dbReference type="GO" id="GO:0016763">
    <property type="term" value="F:pentosyltransferase activity"/>
    <property type="evidence" value="ECO:0007669"/>
    <property type="project" value="TreeGrafter"/>
</dbReference>
<feature type="transmembrane region" description="Helical" evidence="9">
    <location>
        <begin position="496"/>
        <end position="517"/>
    </location>
</feature>
<proteinExistence type="predicted"/>
<sequence>MADPSTDGGATGGTDPADGTDATDATGGTDATDATDATGGTDATDATAESGIAGRFAEPLRSGLEAGRVAALVLAAVGAVVAVAVAVDVFPFRSLNHDEGVYLQQADMLLAGRLFLRPPVEDAFRPWFFVESERGLYSKYAPVPAAVFALGKLLGGYVVALAGIAAGLVAGTVALGRELFDRRVGALAGVLLLATPLFVVHSGLYLPYALTTTLNVAFAVWYLRGERRASRREATLAGAAVGLAFFARPYTAVLFALPFVCHAVVTLVRSGAWRVPLAAGGAVAGPSDGRARDLFARRLRTAGLGTAGVVFTLGYNAVVTGDPLVFPYLAFAPRDGVGFGERAILGHEVNYTLSLGIEANRIVLEALFTDWVVAGRFGAAAAAVGVALALVSRGVPGGGATGALGGRVRRGLLAATFASVAAGNVAFWGNYNVLGALDVGTDGLVYYLGPYYHYDLIVPTAVFAAVACVAGADALCDRLAGIATEHDWMTTGHARAVAAGVLLVAAAVGGAVGVAAVEEPVDRNAAVTAELRDGYGPFADGDAPENAVVFVPTPYGPWLNHPFQLLRNNPGFDGETVYALGDTRELAVAEAYPERDLYRYVYTGSWAPTDESAVRGALREVERVSGDRLALSATLGRPDSVEGTTVRVTGDEGSVYLVATDDGGPLGLEIRAEGDRLVIFGDALRPTGDQRDDRAATLPLDDRDEIHVEVFVATGRGSGYSYQLVFPVERAADGTLTALSPTVERCVVPTRCVPVGVGERPVDRGVDVRLTASG</sequence>
<evidence type="ECO:0000256" key="7">
    <source>
        <dbReference type="ARBA" id="ARBA00023136"/>
    </source>
</evidence>
<comment type="subcellular location">
    <subcellularLocation>
        <location evidence="1">Cell membrane</location>
        <topology evidence="1">Multi-pass membrane protein</topology>
    </subcellularLocation>
</comment>
<keyword evidence="4 11" id="KW-0808">Transferase</keyword>
<organism evidence="11 12">
    <name type="scientific">Halobaculum gomorrense</name>
    <dbReference type="NCBI Taxonomy" id="43928"/>
    <lineage>
        <taxon>Archaea</taxon>
        <taxon>Methanobacteriati</taxon>
        <taxon>Methanobacteriota</taxon>
        <taxon>Stenosarchaea group</taxon>
        <taxon>Halobacteria</taxon>
        <taxon>Halobacteriales</taxon>
        <taxon>Haloferacaceae</taxon>
        <taxon>Halobaculum</taxon>
    </lineage>
</organism>
<dbReference type="PANTHER" id="PTHR33908:SF11">
    <property type="entry name" value="MEMBRANE PROTEIN"/>
    <property type="match status" value="1"/>
</dbReference>
<evidence type="ECO:0000313" key="12">
    <source>
        <dbReference type="Proteomes" id="UP000184357"/>
    </source>
</evidence>
<dbReference type="Proteomes" id="UP000184357">
    <property type="component" value="Unassembled WGS sequence"/>
</dbReference>
<feature type="transmembrane region" description="Helical" evidence="9">
    <location>
        <begin position="299"/>
        <end position="318"/>
    </location>
</feature>
<dbReference type="EMBL" id="FQWV01000003">
    <property type="protein sequence ID" value="SHH03239.1"/>
    <property type="molecule type" value="Genomic_DNA"/>
</dbReference>
<protein>
    <submittedName>
        <fullName evidence="11">Dolichyl-phosphate-mannose-protein mannosyltransferase</fullName>
    </submittedName>
</protein>
<evidence type="ECO:0000256" key="9">
    <source>
        <dbReference type="SAM" id="Phobius"/>
    </source>
</evidence>
<evidence type="ECO:0000256" key="6">
    <source>
        <dbReference type="ARBA" id="ARBA00022989"/>
    </source>
</evidence>
<keyword evidence="6 9" id="KW-1133">Transmembrane helix</keyword>
<evidence type="ECO:0000259" key="10">
    <source>
        <dbReference type="Pfam" id="PF25230"/>
    </source>
</evidence>
<gene>
    <name evidence="11" type="ORF">SAMN05443636_1678</name>
</gene>
<dbReference type="Pfam" id="PF25230">
    <property type="entry name" value="DUF7846"/>
    <property type="match status" value="1"/>
</dbReference>
<evidence type="ECO:0000256" key="4">
    <source>
        <dbReference type="ARBA" id="ARBA00022679"/>
    </source>
</evidence>
<evidence type="ECO:0000256" key="2">
    <source>
        <dbReference type="ARBA" id="ARBA00022475"/>
    </source>
</evidence>
<feature type="transmembrane region" description="Helical" evidence="9">
    <location>
        <begin position="183"/>
        <end position="199"/>
    </location>
</feature>
<dbReference type="GO" id="GO:0005886">
    <property type="term" value="C:plasma membrane"/>
    <property type="evidence" value="ECO:0007669"/>
    <property type="project" value="UniProtKB-SubCell"/>
</dbReference>
<dbReference type="STRING" id="43928.SAMN05443636_1678"/>
<keyword evidence="3 11" id="KW-0328">Glycosyltransferase</keyword>
<feature type="transmembrane region" description="Helical" evidence="9">
    <location>
        <begin position="154"/>
        <end position="176"/>
    </location>
</feature>
<feature type="transmembrane region" description="Helical" evidence="9">
    <location>
        <begin position="69"/>
        <end position="87"/>
    </location>
</feature>
<feature type="domain" description="DUF7846" evidence="10">
    <location>
        <begin position="547"/>
        <end position="725"/>
    </location>
</feature>
<evidence type="ECO:0000256" key="5">
    <source>
        <dbReference type="ARBA" id="ARBA00022692"/>
    </source>
</evidence>
<feature type="region of interest" description="Disordered" evidence="8">
    <location>
        <begin position="1"/>
        <end position="46"/>
    </location>
</feature>
<dbReference type="RefSeq" id="WP_079991560.1">
    <property type="nucleotide sequence ID" value="NZ_FQWV01000003.1"/>
</dbReference>
<feature type="transmembrane region" description="Helical" evidence="9">
    <location>
        <begin position="371"/>
        <end position="391"/>
    </location>
</feature>
<keyword evidence="2" id="KW-1003">Cell membrane</keyword>
<feature type="transmembrane region" description="Helical" evidence="9">
    <location>
        <begin position="205"/>
        <end position="223"/>
    </location>
</feature>
<reference evidence="11 12" key="1">
    <citation type="submission" date="2016-11" db="EMBL/GenBank/DDBJ databases">
        <authorList>
            <person name="Jaros S."/>
            <person name="Januszkiewicz K."/>
            <person name="Wedrychowicz H."/>
        </authorList>
    </citation>
    <scope>NUCLEOTIDE SEQUENCE [LARGE SCALE GENOMIC DNA]</scope>
    <source>
        <strain evidence="11 12">DSM 9297</strain>
    </source>
</reference>
<evidence type="ECO:0000313" key="11">
    <source>
        <dbReference type="EMBL" id="SHH03239.1"/>
    </source>
</evidence>
<evidence type="ECO:0000256" key="3">
    <source>
        <dbReference type="ARBA" id="ARBA00022676"/>
    </source>
</evidence>